<dbReference type="SUPFAM" id="SSF56281">
    <property type="entry name" value="Metallo-hydrolase/oxidoreductase"/>
    <property type="match status" value="1"/>
</dbReference>
<keyword evidence="2 8" id="KW-0819">tRNA processing</keyword>
<dbReference type="HAMAP" id="MF_01818">
    <property type="entry name" value="RNase_Z_BN"/>
    <property type="match status" value="1"/>
</dbReference>
<keyword evidence="3 8" id="KW-0540">Nuclease</keyword>
<evidence type="ECO:0000256" key="4">
    <source>
        <dbReference type="ARBA" id="ARBA00022723"/>
    </source>
</evidence>
<feature type="binding site" evidence="8">
    <location>
        <position position="212"/>
    </location>
    <ligand>
        <name>Zn(2+)</name>
        <dbReference type="ChEBI" id="CHEBI:29105"/>
        <label>2</label>
        <note>catalytic</note>
    </ligand>
</feature>
<dbReference type="EC" id="3.1.26.11" evidence="8"/>
<dbReference type="PANTHER" id="PTHR46018">
    <property type="entry name" value="ZINC PHOSPHODIESTERASE ELAC PROTEIN 1"/>
    <property type="match status" value="1"/>
</dbReference>
<evidence type="ECO:0000256" key="2">
    <source>
        <dbReference type="ARBA" id="ARBA00022694"/>
    </source>
</evidence>
<feature type="region of interest" description="Disordered" evidence="9">
    <location>
        <begin position="312"/>
        <end position="337"/>
    </location>
</feature>
<dbReference type="Proteomes" id="UP000446768">
    <property type="component" value="Unassembled WGS sequence"/>
</dbReference>
<feature type="binding site" evidence="8">
    <location>
        <position position="271"/>
    </location>
    <ligand>
        <name>Zn(2+)</name>
        <dbReference type="ChEBI" id="CHEBI:29105"/>
        <label>2</label>
        <note>catalytic</note>
    </ligand>
</feature>
<evidence type="ECO:0000313" key="10">
    <source>
        <dbReference type="EMBL" id="MRV70325.1"/>
    </source>
</evidence>
<dbReference type="GO" id="GO:0042781">
    <property type="term" value="F:3'-tRNA processing endoribonuclease activity"/>
    <property type="evidence" value="ECO:0007669"/>
    <property type="project" value="UniProtKB-UniRule"/>
</dbReference>
<dbReference type="GO" id="GO:0008270">
    <property type="term" value="F:zinc ion binding"/>
    <property type="evidence" value="ECO:0007669"/>
    <property type="project" value="UniProtKB-UniRule"/>
</dbReference>
<dbReference type="EMBL" id="WKJJ01000001">
    <property type="protein sequence ID" value="MRV70325.1"/>
    <property type="molecule type" value="Genomic_DNA"/>
</dbReference>
<dbReference type="PANTHER" id="PTHR46018:SF2">
    <property type="entry name" value="ZINC PHOSPHODIESTERASE ELAC PROTEIN 1"/>
    <property type="match status" value="1"/>
</dbReference>
<comment type="similarity">
    <text evidence="8">Belongs to the RNase Z family.</text>
</comment>
<comment type="catalytic activity">
    <reaction evidence="8">
        <text>Endonucleolytic cleavage of RNA, removing extra 3' nucleotides from tRNA precursor, generating 3' termini of tRNAs. A 3'-hydroxy group is left at the tRNA terminus and a 5'-phosphoryl group is left at the trailer molecule.</text>
        <dbReference type="EC" id="3.1.26.11"/>
    </reaction>
</comment>
<comment type="caution">
    <text evidence="10">The sequence shown here is derived from an EMBL/GenBank/DDBJ whole genome shotgun (WGS) entry which is preliminary data.</text>
</comment>
<evidence type="ECO:0000256" key="7">
    <source>
        <dbReference type="ARBA" id="ARBA00022833"/>
    </source>
</evidence>
<feature type="active site" description="Proton acceptor" evidence="8">
    <location>
        <position position="67"/>
    </location>
</feature>
<feature type="binding site" evidence="8">
    <location>
        <position position="68"/>
    </location>
    <ligand>
        <name>Zn(2+)</name>
        <dbReference type="ChEBI" id="CHEBI:29105"/>
        <label>2</label>
        <note>catalytic</note>
    </ligand>
</feature>
<keyword evidence="6 8" id="KW-0378">Hydrolase</keyword>
<evidence type="ECO:0000256" key="6">
    <source>
        <dbReference type="ARBA" id="ARBA00022801"/>
    </source>
</evidence>
<keyword evidence="5 8" id="KW-0255">Endonuclease</keyword>
<evidence type="ECO:0000256" key="1">
    <source>
        <dbReference type="ARBA" id="ARBA00011738"/>
    </source>
</evidence>
<feature type="binding site" evidence="8">
    <location>
        <position position="65"/>
    </location>
    <ligand>
        <name>Zn(2+)</name>
        <dbReference type="ChEBI" id="CHEBI:29105"/>
        <label>1</label>
        <note>catalytic</note>
    </ligand>
</feature>
<feature type="binding site" evidence="8">
    <location>
        <position position="212"/>
    </location>
    <ligand>
        <name>Zn(2+)</name>
        <dbReference type="ChEBI" id="CHEBI:29105"/>
        <label>1</label>
        <note>catalytic</note>
    </ligand>
</feature>
<dbReference type="Pfam" id="PF23023">
    <property type="entry name" value="Anti-Pycsar_Apyc1"/>
    <property type="match status" value="1"/>
</dbReference>
<feature type="binding site" evidence="8">
    <location>
        <position position="63"/>
    </location>
    <ligand>
        <name>Zn(2+)</name>
        <dbReference type="ChEBI" id="CHEBI:29105"/>
        <label>1</label>
        <note>catalytic</note>
    </ligand>
</feature>
<feature type="binding site" evidence="8">
    <location>
        <position position="141"/>
    </location>
    <ligand>
        <name>Zn(2+)</name>
        <dbReference type="ChEBI" id="CHEBI:29105"/>
        <label>1</label>
        <note>catalytic</note>
    </ligand>
</feature>
<accession>A0A7X2II99</accession>
<evidence type="ECO:0000313" key="11">
    <source>
        <dbReference type="Proteomes" id="UP000446768"/>
    </source>
</evidence>
<feature type="compositionally biased region" description="Basic and acidic residues" evidence="9">
    <location>
        <begin position="327"/>
        <end position="337"/>
    </location>
</feature>
<comment type="function">
    <text evidence="8">Zinc phosphodiesterase, which displays some tRNA 3'-processing endonuclease activity. Probably involved in tRNA maturation, by removing a 3'-trailer from precursor tRNA.</text>
</comment>
<dbReference type="CDD" id="cd07717">
    <property type="entry name" value="RNaseZ_ZiPD-like_MBL-fold"/>
    <property type="match status" value="1"/>
</dbReference>
<dbReference type="InterPro" id="IPR013471">
    <property type="entry name" value="RNase_Z/BN"/>
</dbReference>
<proteinExistence type="inferred from homology"/>
<reference evidence="10 11" key="1">
    <citation type="submission" date="2019-11" db="EMBL/GenBank/DDBJ databases">
        <title>Novel species isolated from a subtropical stream in China.</title>
        <authorList>
            <person name="Lu H."/>
        </authorList>
    </citation>
    <scope>NUCLEOTIDE SEQUENCE [LARGE SCALE GENOMIC DNA]</scope>
    <source>
        <strain evidence="10 11">FT92W</strain>
    </source>
</reference>
<keyword evidence="11" id="KW-1185">Reference proteome</keyword>
<feature type="binding site" evidence="8">
    <location>
        <position position="67"/>
    </location>
    <ligand>
        <name>Zn(2+)</name>
        <dbReference type="ChEBI" id="CHEBI:29105"/>
        <label>2</label>
        <note>catalytic</note>
    </ligand>
</feature>
<dbReference type="Gene3D" id="3.60.15.10">
    <property type="entry name" value="Ribonuclease Z/Hydroxyacylglutathione hydrolase-like"/>
    <property type="match status" value="1"/>
</dbReference>
<keyword evidence="4 8" id="KW-0479">Metal-binding</keyword>
<dbReference type="AlphaFoldDB" id="A0A7X2II99"/>
<dbReference type="RefSeq" id="WP_154370809.1">
    <property type="nucleotide sequence ID" value="NZ_WKJJ01000001.1"/>
</dbReference>
<name>A0A7X2II99_9BURK</name>
<gene>
    <name evidence="8" type="primary">rnz</name>
    <name evidence="10" type="ORF">GJ700_01140</name>
</gene>
<comment type="cofactor">
    <cofactor evidence="8">
        <name>Zn(2+)</name>
        <dbReference type="ChEBI" id="CHEBI:29105"/>
    </cofactor>
    <text evidence="8">Binds 2 Zn(2+) ions.</text>
</comment>
<evidence type="ECO:0000256" key="3">
    <source>
        <dbReference type="ARBA" id="ARBA00022722"/>
    </source>
</evidence>
<protein>
    <recommendedName>
        <fullName evidence="8">Ribonuclease Z</fullName>
        <shortName evidence="8">RNase Z</shortName>
        <ecNumber evidence="8">3.1.26.11</ecNumber>
    </recommendedName>
    <alternativeName>
        <fullName evidence="8">tRNA 3 endonuclease</fullName>
    </alternativeName>
    <alternativeName>
        <fullName evidence="8">tRNase Z</fullName>
    </alternativeName>
</protein>
<evidence type="ECO:0000256" key="8">
    <source>
        <dbReference type="HAMAP-Rule" id="MF_01818"/>
    </source>
</evidence>
<sequence length="337" mass="36881">MLKFTFLGTSSGVPTIRRNVTALAVHVPKGRDWWLVDCGEATQHRLQRTPLSVHDMVGICITHVHGDHSYGLPGLLASASMTGRKRPLILIAPQAVKAWLDSTLLHTELFLTFPLIHVDVAPHQLVHQEPGLIIERHPLSHRSPSVAFRFDVSKTRWHLDGAALKARGLPRGPLWGRLQAGEDVTLDDGSVLRADEFRSEHTERAVAVIGGDNDTPSLLHDACADAQVLVHEATYTEAMLQKVGPGPTHSSVQRVAQFAAARGVPNLVLTHFSARYDNPEGMAELQAEGRQHYGGNLFLASDFDQYELSTDGVLGKLAPPPRQRPAPRTERGDAVQS</sequence>
<comment type="subunit">
    <text evidence="1 8">Homodimer.</text>
</comment>
<evidence type="ECO:0000256" key="9">
    <source>
        <dbReference type="SAM" id="MobiDB-lite"/>
    </source>
</evidence>
<evidence type="ECO:0000256" key="5">
    <source>
        <dbReference type="ARBA" id="ARBA00022759"/>
    </source>
</evidence>
<organism evidence="10 11">
    <name type="scientific">Pseudoduganella rivuli</name>
    <dbReference type="NCBI Taxonomy" id="2666085"/>
    <lineage>
        <taxon>Bacteria</taxon>
        <taxon>Pseudomonadati</taxon>
        <taxon>Pseudomonadota</taxon>
        <taxon>Betaproteobacteria</taxon>
        <taxon>Burkholderiales</taxon>
        <taxon>Oxalobacteraceae</taxon>
        <taxon>Telluria group</taxon>
        <taxon>Pseudoduganella</taxon>
    </lineage>
</organism>
<keyword evidence="7 8" id="KW-0862">Zinc</keyword>
<dbReference type="InterPro" id="IPR036866">
    <property type="entry name" value="RibonucZ/Hydroxyglut_hydro"/>
</dbReference>